<protein>
    <submittedName>
        <fullName evidence="1">Uncharacterized protein</fullName>
    </submittedName>
</protein>
<dbReference type="Gramene" id="PUZ36592">
    <property type="protein sequence ID" value="PUZ36592"/>
    <property type="gene ID" value="GQ55_9G050800"/>
</dbReference>
<name>A0A2T7BZS1_9POAL</name>
<reference evidence="1 2" key="1">
    <citation type="submission" date="2018-04" db="EMBL/GenBank/DDBJ databases">
        <title>WGS assembly of Panicum hallii var. hallii HAL2.</title>
        <authorList>
            <person name="Lovell J."/>
            <person name="Jenkins J."/>
            <person name="Lowry D."/>
            <person name="Mamidi S."/>
            <person name="Sreedasyam A."/>
            <person name="Weng X."/>
            <person name="Barry K."/>
            <person name="Bonette J."/>
            <person name="Campitelli B."/>
            <person name="Daum C."/>
            <person name="Gordon S."/>
            <person name="Gould B."/>
            <person name="Lipzen A."/>
            <person name="MacQueen A."/>
            <person name="Palacio-Mejia J."/>
            <person name="Plott C."/>
            <person name="Shakirov E."/>
            <person name="Shu S."/>
            <person name="Yoshinaga Y."/>
            <person name="Zane M."/>
            <person name="Rokhsar D."/>
            <person name="Grimwood J."/>
            <person name="Schmutz J."/>
            <person name="Juenger T."/>
        </authorList>
    </citation>
    <scope>NUCLEOTIDE SEQUENCE [LARGE SCALE GENOMIC DNA]</scope>
    <source>
        <strain evidence="2">cv. HAL2</strain>
    </source>
</reference>
<organism evidence="1 2">
    <name type="scientific">Panicum hallii var. hallii</name>
    <dbReference type="NCBI Taxonomy" id="1504633"/>
    <lineage>
        <taxon>Eukaryota</taxon>
        <taxon>Viridiplantae</taxon>
        <taxon>Streptophyta</taxon>
        <taxon>Embryophyta</taxon>
        <taxon>Tracheophyta</taxon>
        <taxon>Spermatophyta</taxon>
        <taxon>Magnoliopsida</taxon>
        <taxon>Liliopsida</taxon>
        <taxon>Poales</taxon>
        <taxon>Poaceae</taxon>
        <taxon>PACMAD clade</taxon>
        <taxon>Panicoideae</taxon>
        <taxon>Panicodae</taxon>
        <taxon>Paniceae</taxon>
        <taxon>Panicinae</taxon>
        <taxon>Panicum</taxon>
        <taxon>Panicum sect. Panicum</taxon>
    </lineage>
</organism>
<evidence type="ECO:0000313" key="2">
    <source>
        <dbReference type="Proteomes" id="UP000244336"/>
    </source>
</evidence>
<dbReference type="EMBL" id="CM009757">
    <property type="protein sequence ID" value="PUZ36592.1"/>
    <property type="molecule type" value="Genomic_DNA"/>
</dbReference>
<proteinExistence type="predicted"/>
<evidence type="ECO:0000313" key="1">
    <source>
        <dbReference type="EMBL" id="PUZ36592.1"/>
    </source>
</evidence>
<sequence length="185" mass="19145">MPAPVGGTRGDGAGWSGAAAGRTVPNFWCALPAAGGADRHGGRAAAIPLLGASALLPDDTDAAINLFLHDNAPDIASISSGSKGLVSSKARTVVELCFNANQTQKRTEAAAAALSSGSKSKAALRVSWFKLDVCSLGTQYPGSVFSSRGTVHEPACACDCKVRRSLMTSLQLLVIFLWHECIFLD</sequence>
<dbReference type="Proteomes" id="UP000244336">
    <property type="component" value="Chromosome 9"/>
</dbReference>
<gene>
    <name evidence="1" type="ORF">GQ55_9G050800</name>
</gene>
<dbReference type="AlphaFoldDB" id="A0A2T7BZS1"/>
<keyword evidence="2" id="KW-1185">Reference proteome</keyword>
<accession>A0A2T7BZS1</accession>